<accession>A0A930U9W3</accession>
<dbReference type="InterPro" id="IPR036388">
    <property type="entry name" value="WH-like_DNA-bd_sf"/>
</dbReference>
<feature type="domain" description="HTH araC/xylS-type" evidence="11">
    <location>
        <begin position="13"/>
        <end position="111"/>
    </location>
</feature>
<organism evidence="12 13">
    <name type="scientific">Flavobacterium soyangense</name>
    <dbReference type="NCBI Taxonomy" id="2023265"/>
    <lineage>
        <taxon>Bacteria</taxon>
        <taxon>Pseudomonadati</taxon>
        <taxon>Bacteroidota</taxon>
        <taxon>Flavobacteriia</taxon>
        <taxon>Flavobacteriales</taxon>
        <taxon>Flavobacteriaceae</taxon>
        <taxon>Flavobacterium</taxon>
    </lineage>
</organism>
<dbReference type="SMART" id="SM00342">
    <property type="entry name" value="HTH_ARAC"/>
    <property type="match status" value="1"/>
</dbReference>
<keyword evidence="13" id="KW-1185">Reference proteome</keyword>
<dbReference type="GO" id="GO:0003700">
    <property type="term" value="F:DNA-binding transcription factor activity"/>
    <property type="evidence" value="ECO:0007669"/>
    <property type="project" value="InterPro"/>
</dbReference>
<dbReference type="InterPro" id="IPR014048">
    <property type="entry name" value="MethylDNA_cys_MeTrfase_DNA-bd"/>
</dbReference>
<dbReference type="SUPFAM" id="SSF46767">
    <property type="entry name" value="Methylated DNA-protein cysteine methyltransferase, C-terminal domain"/>
    <property type="match status" value="1"/>
</dbReference>
<dbReference type="Pfam" id="PF01035">
    <property type="entry name" value="DNA_binding_1"/>
    <property type="match status" value="1"/>
</dbReference>
<dbReference type="Pfam" id="PF02870">
    <property type="entry name" value="Methyltransf_1N"/>
    <property type="match status" value="1"/>
</dbReference>
<dbReference type="Gene3D" id="1.10.10.60">
    <property type="entry name" value="Homeodomain-like"/>
    <property type="match status" value="2"/>
</dbReference>
<dbReference type="Gene3D" id="1.10.10.10">
    <property type="entry name" value="Winged helix-like DNA-binding domain superfamily/Winged helix DNA-binding domain"/>
    <property type="match status" value="1"/>
</dbReference>
<dbReference type="Gene3D" id="3.30.160.70">
    <property type="entry name" value="Methylated DNA-protein cysteine methyltransferase domain"/>
    <property type="match status" value="1"/>
</dbReference>
<evidence type="ECO:0000256" key="6">
    <source>
        <dbReference type="ARBA" id="ARBA00022763"/>
    </source>
</evidence>
<comment type="caution">
    <text evidence="12">The sequence shown here is derived from an EMBL/GenBank/DDBJ whole genome shotgun (WGS) entry which is preliminary data.</text>
</comment>
<dbReference type="InterPro" id="IPR001497">
    <property type="entry name" value="MethylDNA_cys_MeTrfase_AS"/>
</dbReference>
<dbReference type="GO" id="GO:0043565">
    <property type="term" value="F:sequence-specific DNA binding"/>
    <property type="evidence" value="ECO:0007669"/>
    <property type="project" value="InterPro"/>
</dbReference>
<name>A0A930U9W3_9FLAO</name>
<evidence type="ECO:0000256" key="3">
    <source>
        <dbReference type="ARBA" id="ARBA00011918"/>
    </source>
</evidence>
<dbReference type="InterPro" id="IPR036631">
    <property type="entry name" value="MGMT_N_sf"/>
</dbReference>
<dbReference type="GO" id="GO:0006281">
    <property type="term" value="P:DNA repair"/>
    <property type="evidence" value="ECO:0007669"/>
    <property type="project" value="UniProtKB-KW"/>
</dbReference>
<dbReference type="GO" id="GO:0032259">
    <property type="term" value="P:methylation"/>
    <property type="evidence" value="ECO:0007669"/>
    <property type="project" value="UniProtKB-KW"/>
</dbReference>
<dbReference type="NCBIfam" id="TIGR00589">
    <property type="entry name" value="ogt"/>
    <property type="match status" value="1"/>
</dbReference>
<dbReference type="InterPro" id="IPR036217">
    <property type="entry name" value="MethylDNA_cys_MeTrfase_DNAb"/>
</dbReference>
<dbReference type="InterPro" id="IPR008332">
    <property type="entry name" value="MethylG_MeTrfase_N"/>
</dbReference>
<dbReference type="EMBL" id="JADHEC010000036">
    <property type="protein sequence ID" value="MBF2709618.1"/>
    <property type="molecule type" value="Genomic_DNA"/>
</dbReference>
<evidence type="ECO:0000256" key="8">
    <source>
        <dbReference type="ARBA" id="ARBA00023163"/>
    </source>
</evidence>
<dbReference type="SUPFAM" id="SSF53155">
    <property type="entry name" value="Methylated DNA-protein cysteine methyltransferase domain"/>
    <property type="match status" value="1"/>
</dbReference>
<dbReference type="GO" id="GO:0003908">
    <property type="term" value="F:methylated-DNA-[protein]-cysteine S-methyltransferase activity"/>
    <property type="evidence" value="ECO:0007669"/>
    <property type="project" value="UniProtKB-EC"/>
</dbReference>
<evidence type="ECO:0000313" key="12">
    <source>
        <dbReference type="EMBL" id="MBF2709618.1"/>
    </source>
</evidence>
<dbReference type="EC" id="2.1.1.63" evidence="3"/>
<keyword evidence="4 12" id="KW-0489">Methyltransferase</keyword>
<dbReference type="FunFam" id="1.10.10.10:FF:000214">
    <property type="entry name" value="Methylated-DNA--protein-cysteine methyltransferase"/>
    <property type="match status" value="1"/>
</dbReference>
<dbReference type="Pfam" id="PF12833">
    <property type="entry name" value="HTH_18"/>
    <property type="match status" value="1"/>
</dbReference>
<comment type="catalytic activity">
    <reaction evidence="10">
        <text>a 6-O-methyl-2'-deoxyguanosine in DNA + L-cysteinyl-[protein] = S-methyl-L-cysteinyl-[protein] + a 2'-deoxyguanosine in DNA</text>
        <dbReference type="Rhea" id="RHEA:24000"/>
        <dbReference type="Rhea" id="RHEA-COMP:10131"/>
        <dbReference type="Rhea" id="RHEA-COMP:10132"/>
        <dbReference type="Rhea" id="RHEA-COMP:11367"/>
        <dbReference type="Rhea" id="RHEA-COMP:11368"/>
        <dbReference type="ChEBI" id="CHEBI:29950"/>
        <dbReference type="ChEBI" id="CHEBI:82612"/>
        <dbReference type="ChEBI" id="CHEBI:85445"/>
        <dbReference type="ChEBI" id="CHEBI:85448"/>
        <dbReference type="EC" id="2.1.1.63"/>
    </reaction>
</comment>
<dbReference type="RefSeq" id="WP_194312853.1">
    <property type="nucleotide sequence ID" value="NZ_JADHEC010000036.1"/>
</dbReference>
<protein>
    <recommendedName>
        <fullName evidence="3">methylated-DNA--[protein]-cysteine S-methyltransferase</fullName>
        <ecNumber evidence="3">2.1.1.63</ecNumber>
    </recommendedName>
</protein>
<keyword evidence="6" id="KW-0227">DNA damage</keyword>
<comment type="similarity">
    <text evidence="2">Belongs to the MGMT family.</text>
</comment>
<proteinExistence type="inferred from homology"/>
<dbReference type="Proteomes" id="UP000646211">
    <property type="component" value="Unassembled WGS sequence"/>
</dbReference>
<dbReference type="PANTHER" id="PTHR10815:SF13">
    <property type="entry name" value="METHYLATED-DNA--PROTEIN-CYSTEINE METHYLTRANSFERASE"/>
    <property type="match status" value="1"/>
</dbReference>
<dbReference type="PROSITE" id="PS00374">
    <property type="entry name" value="MGMT"/>
    <property type="match status" value="1"/>
</dbReference>
<gene>
    <name evidence="12" type="ORF">IR213_13630</name>
</gene>
<evidence type="ECO:0000256" key="2">
    <source>
        <dbReference type="ARBA" id="ARBA00008711"/>
    </source>
</evidence>
<keyword evidence="5 12" id="KW-0808">Transferase</keyword>
<dbReference type="CDD" id="cd06445">
    <property type="entry name" value="ATase"/>
    <property type="match status" value="1"/>
</dbReference>
<keyword evidence="9" id="KW-0234">DNA repair</keyword>
<evidence type="ECO:0000256" key="4">
    <source>
        <dbReference type="ARBA" id="ARBA00022603"/>
    </source>
</evidence>
<reference evidence="12" key="1">
    <citation type="submission" date="2020-11" db="EMBL/GenBank/DDBJ databases">
        <title>Genome of Flavobacterium soyangense.</title>
        <authorList>
            <person name="Liu Q."/>
            <person name="Xin Y.-H."/>
        </authorList>
    </citation>
    <scope>NUCLEOTIDE SEQUENCE</scope>
    <source>
        <strain evidence="12">CGMCC 1.13493</strain>
    </source>
</reference>
<evidence type="ECO:0000259" key="11">
    <source>
        <dbReference type="PROSITE" id="PS01124"/>
    </source>
</evidence>
<dbReference type="InterPro" id="IPR018060">
    <property type="entry name" value="HTH_AraC"/>
</dbReference>
<comment type="catalytic activity">
    <reaction evidence="1">
        <text>a 4-O-methyl-thymidine in DNA + L-cysteinyl-[protein] = a thymidine in DNA + S-methyl-L-cysteinyl-[protein]</text>
        <dbReference type="Rhea" id="RHEA:53428"/>
        <dbReference type="Rhea" id="RHEA-COMP:10131"/>
        <dbReference type="Rhea" id="RHEA-COMP:10132"/>
        <dbReference type="Rhea" id="RHEA-COMP:13555"/>
        <dbReference type="Rhea" id="RHEA-COMP:13556"/>
        <dbReference type="ChEBI" id="CHEBI:29950"/>
        <dbReference type="ChEBI" id="CHEBI:82612"/>
        <dbReference type="ChEBI" id="CHEBI:137386"/>
        <dbReference type="ChEBI" id="CHEBI:137387"/>
        <dbReference type="EC" id="2.1.1.63"/>
    </reaction>
</comment>
<dbReference type="SUPFAM" id="SSF46689">
    <property type="entry name" value="Homeodomain-like"/>
    <property type="match status" value="2"/>
</dbReference>
<dbReference type="InterPro" id="IPR009057">
    <property type="entry name" value="Homeodomain-like_sf"/>
</dbReference>
<evidence type="ECO:0000256" key="5">
    <source>
        <dbReference type="ARBA" id="ARBA00022679"/>
    </source>
</evidence>
<keyword evidence="8" id="KW-0804">Transcription</keyword>
<keyword evidence="7" id="KW-0805">Transcription regulation</keyword>
<dbReference type="PANTHER" id="PTHR10815">
    <property type="entry name" value="METHYLATED-DNA--PROTEIN-CYSTEINE METHYLTRANSFERASE"/>
    <property type="match status" value="1"/>
</dbReference>
<evidence type="ECO:0000256" key="10">
    <source>
        <dbReference type="ARBA" id="ARBA00049348"/>
    </source>
</evidence>
<sequence length="283" mass="31879">MNEQQNINYNRIAEAIDYIKANFKEQPNLDEVAEKVHLSPFHFQRLFSEWAGTSPKKFLQFTTVEYAKTLLKDNQATLFETAYETGLSGTGRLHDLFINIEGMTPAEYKNGGKNLGINYSFAESPFGNIIVASTDKGICYMAFADNETLAFSTMQNHFPNAHFRQMVDLIQQNALYIFTHDWTKLNQIKLHLKGTDFQLKVWQTLLKIPLGQLTTYGAIATKIENPKASRAVGTAIGSNPVAFLIPCHRVIQSTGILGGYMWGNTRKTAIIGWEGTKTHSEFI</sequence>
<evidence type="ECO:0000256" key="1">
    <source>
        <dbReference type="ARBA" id="ARBA00001286"/>
    </source>
</evidence>
<evidence type="ECO:0000256" key="7">
    <source>
        <dbReference type="ARBA" id="ARBA00023015"/>
    </source>
</evidence>
<dbReference type="AlphaFoldDB" id="A0A930U9W3"/>
<evidence type="ECO:0000313" key="13">
    <source>
        <dbReference type="Proteomes" id="UP000646211"/>
    </source>
</evidence>
<dbReference type="PROSITE" id="PS01124">
    <property type="entry name" value="HTH_ARAC_FAMILY_2"/>
    <property type="match status" value="1"/>
</dbReference>
<evidence type="ECO:0000256" key="9">
    <source>
        <dbReference type="ARBA" id="ARBA00023204"/>
    </source>
</evidence>